<organism evidence="9 10">
    <name type="scientific">Coilia grayii</name>
    <name type="common">Gray's grenadier anchovy</name>
    <dbReference type="NCBI Taxonomy" id="363190"/>
    <lineage>
        <taxon>Eukaryota</taxon>
        <taxon>Metazoa</taxon>
        <taxon>Chordata</taxon>
        <taxon>Craniata</taxon>
        <taxon>Vertebrata</taxon>
        <taxon>Euteleostomi</taxon>
        <taxon>Actinopterygii</taxon>
        <taxon>Neopterygii</taxon>
        <taxon>Teleostei</taxon>
        <taxon>Clupei</taxon>
        <taxon>Clupeiformes</taxon>
        <taxon>Clupeoidei</taxon>
        <taxon>Engraulidae</taxon>
        <taxon>Coilinae</taxon>
        <taxon>Coilia</taxon>
    </lineage>
</organism>
<comment type="similarity">
    <text evidence="2 6">Belongs to the glycosyl hydrolase 56 family.</text>
</comment>
<dbReference type="Gene3D" id="3.20.20.70">
    <property type="entry name" value="Aldolase class I"/>
    <property type="match status" value="1"/>
</dbReference>
<dbReference type="InterPro" id="IPR013785">
    <property type="entry name" value="Aldolase_TIM"/>
</dbReference>
<evidence type="ECO:0000256" key="8">
    <source>
        <dbReference type="SAM" id="SignalP"/>
    </source>
</evidence>
<feature type="signal peptide" evidence="8">
    <location>
        <begin position="1"/>
        <end position="31"/>
    </location>
</feature>
<protein>
    <recommendedName>
        <fullName evidence="6">Hyaluronidase</fullName>
        <ecNumber evidence="6">3.2.1.35</ecNumber>
    </recommendedName>
</protein>
<keyword evidence="10" id="KW-1185">Reference proteome</keyword>
<evidence type="ECO:0000256" key="2">
    <source>
        <dbReference type="ARBA" id="ARBA00008871"/>
    </source>
</evidence>
<evidence type="ECO:0000256" key="4">
    <source>
        <dbReference type="ARBA" id="ARBA00023157"/>
    </source>
</evidence>
<evidence type="ECO:0000313" key="10">
    <source>
        <dbReference type="Proteomes" id="UP001591681"/>
    </source>
</evidence>
<comment type="catalytic activity">
    <reaction evidence="1 6">
        <text>Random hydrolysis of (1-&gt;4)-linkages between N-acetyl-beta-D-glucosamine and D-glucuronate residues in hyaluronate.</text>
        <dbReference type="EC" id="3.2.1.35"/>
    </reaction>
</comment>
<gene>
    <name evidence="9" type="ORF">ACEWY4_000177</name>
</gene>
<accession>A0ABD1KVX2</accession>
<dbReference type="InterPro" id="IPR017853">
    <property type="entry name" value="GH"/>
</dbReference>
<dbReference type="GO" id="GO:0004415">
    <property type="term" value="F:hyalurononglucosaminidase activity"/>
    <property type="evidence" value="ECO:0007669"/>
    <property type="project" value="UniProtKB-UniRule"/>
</dbReference>
<dbReference type="PANTHER" id="PTHR11769">
    <property type="entry name" value="HYALURONIDASE"/>
    <property type="match status" value="1"/>
</dbReference>
<feature type="compositionally biased region" description="Polar residues" evidence="7">
    <location>
        <begin position="436"/>
        <end position="446"/>
    </location>
</feature>
<feature type="chain" id="PRO_5044820864" description="Hyaluronidase" evidence="8">
    <location>
        <begin position="32"/>
        <end position="507"/>
    </location>
</feature>
<evidence type="ECO:0000313" key="9">
    <source>
        <dbReference type="EMBL" id="KAL2103309.1"/>
    </source>
</evidence>
<dbReference type="InterPro" id="IPR018155">
    <property type="entry name" value="Hyaluronidase"/>
</dbReference>
<dbReference type="PANTHER" id="PTHR11769:SF36">
    <property type="entry name" value="HYALURONIDASE"/>
    <property type="match status" value="1"/>
</dbReference>
<dbReference type="AlphaFoldDB" id="A0ABD1KVX2"/>
<dbReference type="FunFam" id="3.20.20.70:FF:000065">
    <property type="entry name" value="Hyaluronidase"/>
    <property type="match status" value="1"/>
</dbReference>
<evidence type="ECO:0000256" key="5">
    <source>
        <dbReference type="ARBA" id="ARBA00023295"/>
    </source>
</evidence>
<dbReference type="Pfam" id="PF01630">
    <property type="entry name" value="Glyco_hydro_56"/>
    <property type="match status" value="1"/>
</dbReference>
<evidence type="ECO:0000256" key="3">
    <source>
        <dbReference type="ARBA" id="ARBA00022801"/>
    </source>
</evidence>
<dbReference type="EC" id="3.2.1.35" evidence="6"/>
<evidence type="ECO:0000256" key="7">
    <source>
        <dbReference type="SAM" id="MobiDB-lite"/>
    </source>
</evidence>
<name>A0ABD1KVX2_9TELE</name>
<keyword evidence="4" id="KW-1015">Disulfide bond</keyword>
<keyword evidence="8" id="KW-0732">Signal</keyword>
<evidence type="ECO:0000256" key="6">
    <source>
        <dbReference type="RuleBase" id="RU610713"/>
    </source>
</evidence>
<feature type="compositionally biased region" description="Gly residues" evidence="7">
    <location>
        <begin position="458"/>
        <end position="468"/>
    </location>
</feature>
<feature type="region of interest" description="Disordered" evidence="7">
    <location>
        <begin position="434"/>
        <end position="481"/>
    </location>
</feature>
<proteinExistence type="inferred from homology"/>
<dbReference type="EMBL" id="JBHFQA010000001">
    <property type="protein sequence ID" value="KAL2103309.1"/>
    <property type="molecule type" value="Genomic_DNA"/>
</dbReference>
<reference evidence="9 10" key="1">
    <citation type="submission" date="2024-09" db="EMBL/GenBank/DDBJ databases">
        <title>A chromosome-level genome assembly of Gray's grenadier anchovy, Coilia grayii.</title>
        <authorList>
            <person name="Fu Z."/>
        </authorList>
    </citation>
    <scope>NUCLEOTIDE SEQUENCE [LARGE SCALE GENOMIC DNA]</scope>
    <source>
        <strain evidence="9">G4</strain>
        <tissue evidence="9">Muscle</tissue>
    </source>
</reference>
<sequence length="507" mass="55196">MVWRGCQVGWTLLCASVLLCVATLLPAPALAGPARSPLLPGQPFLVFWGVPDRGCPGRPDPAAFGMEWQGRVAVFYEDTLGLYPYFTTLDQPINGGLPQHTSLNTHLQRVEADLLTALPQAGAPGLGVLRWKEWAPQWGRNRGKQGKYQEGSRALLKGFFPDWTPAEVDKWAQVDFEAAAQAIIMETLREVRRLRPQSLWGVAPYPNCYNSGPIQVLSNYTGRCPAAEMALNDELMWLWKRSSAIYPTLTMDKFPPGSKGPWLYSSNQIREALRVAALAGTAYDLPVFPLVKTIYTSSNAYLSEADLVITVGESAAMGAAGVIMWERSFIAKTQKSCSDMASFIREVLGPYVVNVTTAARLCGVSLCQGRGRCVRKNQEDPAYLHLPSANFRLLPEGPDGIRAAGELDPAFLDSWRRDFRCHFYEALEGAAADQESGVTDTRQANQPPVLKSPSLPGQGQGQGQGQEQGTGVTVAQAPKDGSISTHKPVARLLLMLLVAAGLLLLPC</sequence>
<comment type="caution">
    <text evidence="9">The sequence shown here is derived from an EMBL/GenBank/DDBJ whole genome shotgun (WGS) entry which is preliminary data.</text>
</comment>
<evidence type="ECO:0000256" key="1">
    <source>
        <dbReference type="ARBA" id="ARBA00000251"/>
    </source>
</evidence>
<dbReference type="Proteomes" id="UP001591681">
    <property type="component" value="Unassembled WGS sequence"/>
</dbReference>
<keyword evidence="5 6" id="KW-0326">Glycosidase</keyword>
<dbReference type="PRINTS" id="PR00846">
    <property type="entry name" value="GLHYDRLASE56"/>
</dbReference>
<dbReference type="SUPFAM" id="SSF51445">
    <property type="entry name" value="(Trans)glycosidases"/>
    <property type="match status" value="1"/>
</dbReference>
<keyword evidence="3 6" id="KW-0378">Hydrolase</keyword>